<dbReference type="Gene3D" id="2.30.40.10">
    <property type="entry name" value="Urease, subunit C, domain 1"/>
    <property type="match status" value="1"/>
</dbReference>
<dbReference type="EMBL" id="DWVS01000023">
    <property type="protein sequence ID" value="HJC86567.1"/>
    <property type="molecule type" value="Genomic_DNA"/>
</dbReference>
<dbReference type="InterPro" id="IPR051781">
    <property type="entry name" value="Metallo-dep_Hydrolase"/>
</dbReference>
<evidence type="ECO:0000259" key="1">
    <source>
        <dbReference type="Pfam" id="PF01979"/>
    </source>
</evidence>
<gene>
    <name evidence="2" type="ORF">H9926_00920</name>
</gene>
<reference evidence="2" key="2">
    <citation type="submission" date="2021-04" db="EMBL/GenBank/DDBJ databases">
        <authorList>
            <person name="Gilroy R."/>
        </authorList>
    </citation>
    <scope>NUCLEOTIDE SEQUENCE</scope>
    <source>
        <strain evidence="2">ChiBcec1-1630</strain>
    </source>
</reference>
<feature type="domain" description="Amidohydrolase-related" evidence="1">
    <location>
        <begin position="55"/>
        <end position="382"/>
    </location>
</feature>
<dbReference type="InterPro" id="IPR006680">
    <property type="entry name" value="Amidohydro-rel"/>
</dbReference>
<proteinExistence type="predicted"/>
<dbReference type="InterPro" id="IPR057744">
    <property type="entry name" value="OTAase-like"/>
</dbReference>
<dbReference type="AlphaFoldDB" id="A0A9D2QJ77"/>
<dbReference type="GO" id="GO:0016810">
    <property type="term" value="F:hydrolase activity, acting on carbon-nitrogen (but not peptide) bonds"/>
    <property type="evidence" value="ECO:0007669"/>
    <property type="project" value="InterPro"/>
</dbReference>
<dbReference type="Gene3D" id="3.20.20.140">
    <property type="entry name" value="Metal-dependent hydrolases"/>
    <property type="match status" value="1"/>
</dbReference>
<dbReference type="SUPFAM" id="SSF51556">
    <property type="entry name" value="Metallo-dependent hydrolases"/>
    <property type="match status" value="1"/>
</dbReference>
<comment type="caution">
    <text evidence="2">The sequence shown here is derived from an EMBL/GenBank/DDBJ whole genome shotgun (WGS) entry which is preliminary data.</text>
</comment>
<dbReference type="InterPro" id="IPR011059">
    <property type="entry name" value="Metal-dep_hydrolase_composite"/>
</dbReference>
<reference evidence="2" key="1">
    <citation type="journal article" date="2021" name="PeerJ">
        <title>Extensive microbial diversity within the chicken gut microbiome revealed by metagenomics and culture.</title>
        <authorList>
            <person name="Gilroy R."/>
            <person name="Ravi A."/>
            <person name="Getino M."/>
            <person name="Pursley I."/>
            <person name="Horton D.L."/>
            <person name="Alikhan N.F."/>
            <person name="Baker D."/>
            <person name="Gharbi K."/>
            <person name="Hall N."/>
            <person name="Watson M."/>
            <person name="Adriaenssens E.M."/>
            <person name="Foster-Nyarko E."/>
            <person name="Jarju S."/>
            <person name="Secka A."/>
            <person name="Antonio M."/>
            <person name="Oren A."/>
            <person name="Chaudhuri R.R."/>
            <person name="La Ragione R."/>
            <person name="Hildebrand F."/>
            <person name="Pallen M.J."/>
        </authorList>
    </citation>
    <scope>NUCLEOTIDE SEQUENCE</scope>
    <source>
        <strain evidence="2">ChiBcec1-1630</strain>
    </source>
</reference>
<organism evidence="2 3">
    <name type="scientific">Candidatus Eisenbergiella intestinigallinarum</name>
    <dbReference type="NCBI Taxonomy" id="2838549"/>
    <lineage>
        <taxon>Bacteria</taxon>
        <taxon>Bacillati</taxon>
        <taxon>Bacillota</taxon>
        <taxon>Clostridia</taxon>
        <taxon>Lachnospirales</taxon>
        <taxon>Lachnospiraceae</taxon>
        <taxon>Eisenbergiella</taxon>
    </lineage>
</organism>
<dbReference type="PANTHER" id="PTHR43135:SF3">
    <property type="entry name" value="ALPHA-D-RIBOSE 1-METHYLPHOSPHONATE 5-TRIPHOSPHATE DIPHOSPHATASE"/>
    <property type="match status" value="1"/>
</dbReference>
<protein>
    <submittedName>
        <fullName evidence="2">Amidohydrolase family protein</fullName>
    </submittedName>
</protein>
<dbReference type="CDD" id="cd01299">
    <property type="entry name" value="Met_dep_hydrolase_A"/>
    <property type="match status" value="1"/>
</dbReference>
<sequence>MSMILTADRVITGDGKTVIEEGAVVLEGGRIRAVGKAEALCGRYAGETACLKGCTLMPGMIDLHTHIGYYYGLKMERRLEENRMLRALWIGRRMEETLRAGVTTIRDMSSADGIGTTLREAAVCGFLRTPRILTSLKGLCITGGHGWGMKGAVEEVDGTEEIRKAVRRSIRDGADWIKLLDSEAYRGEEFSQEELNAAVREAHRFGRRAAAHAGYGPSIQMCIEAGCDSIEHGTHLTVEQAERMRDNGQVWVPTMYVFHYANEQVKGQAAREGLSENAAYLQDTVDTYRENFRKLYDTGVTVAVGTDTDACCHPEASPVYRECGCMVQYGLKPLEAIACATANGAKALGMQDSIGLLAEGYLADIIAVEGNPAQEIGALGRIAAVWQEGTKVYESESAHLCQ</sequence>
<evidence type="ECO:0000313" key="3">
    <source>
        <dbReference type="Proteomes" id="UP000823922"/>
    </source>
</evidence>
<dbReference type="InterPro" id="IPR032466">
    <property type="entry name" value="Metal_Hydrolase"/>
</dbReference>
<name>A0A9D2QJ77_9FIRM</name>
<dbReference type="SUPFAM" id="SSF51338">
    <property type="entry name" value="Composite domain of metallo-dependent hydrolases"/>
    <property type="match status" value="1"/>
</dbReference>
<dbReference type="PANTHER" id="PTHR43135">
    <property type="entry name" value="ALPHA-D-RIBOSE 1-METHYLPHOSPHONATE 5-TRIPHOSPHATE DIPHOSPHATASE"/>
    <property type="match status" value="1"/>
</dbReference>
<evidence type="ECO:0000313" key="2">
    <source>
        <dbReference type="EMBL" id="HJC86567.1"/>
    </source>
</evidence>
<dbReference type="Pfam" id="PF01979">
    <property type="entry name" value="Amidohydro_1"/>
    <property type="match status" value="1"/>
</dbReference>
<accession>A0A9D2QJ77</accession>
<dbReference type="Proteomes" id="UP000823922">
    <property type="component" value="Unassembled WGS sequence"/>
</dbReference>